<dbReference type="InterPro" id="IPR054585">
    <property type="entry name" value="NDH2-like_C"/>
</dbReference>
<dbReference type="Pfam" id="PF22366">
    <property type="entry name" value="NDH2_C"/>
    <property type="match status" value="1"/>
</dbReference>
<evidence type="ECO:0000256" key="2">
    <source>
        <dbReference type="ARBA" id="ARBA00012637"/>
    </source>
</evidence>
<keyword evidence="10" id="KW-0732">Signal</keyword>
<keyword evidence="6" id="KW-0560">Oxidoreductase</keyword>
<feature type="domain" description="FAD/NAD(P)-binding" evidence="11">
    <location>
        <begin position="141"/>
        <end position="484"/>
    </location>
</feature>
<evidence type="ECO:0000259" key="11">
    <source>
        <dbReference type="Pfam" id="PF07992"/>
    </source>
</evidence>
<dbReference type="InterPro" id="IPR023753">
    <property type="entry name" value="FAD/NAD-binding_dom"/>
</dbReference>
<dbReference type="GO" id="GO:0005739">
    <property type="term" value="C:mitochondrion"/>
    <property type="evidence" value="ECO:0007669"/>
    <property type="project" value="UniProtKB-ARBA"/>
</dbReference>
<dbReference type="AlphaFoldDB" id="A0A7S1UIM8"/>
<evidence type="ECO:0000256" key="8">
    <source>
        <dbReference type="ARBA" id="ARBA00047599"/>
    </source>
</evidence>
<gene>
    <name evidence="13" type="ORF">PPAR1163_LOCUS25631</name>
</gene>
<keyword evidence="7" id="KW-0520">NAD</keyword>
<sequence length="624" mass="68821">MAMGWAARALALALVLGGGASFPQQQRRWRQRQRFYASSTSEDVLREKMEEDNNREVLSEVIPEVDAAAPAPAAAPAKEQVYDKDAVLGERPYLQIIAERGLETLDEIIVATREKFDAFMEDEDMAAATRPPPPPKGERERVVVLGTGWGAYSFLKSIDAAEKYDVVVISPRNYFLFTPMLAGAAVGTVEYRSITEPIRRVNEDADYLEATVTEIDPERKVVTAQSVVCEGMSCDIEDFELSYDKLVVSVGATTNTFGIKGVKENCAFLKQIEDAARLRSAIGNVFERANIPSLTDEQRRQALTFVVIGAGPTGVEFTSELRDFLAQDAPRYYPELLQYVRVVLVEATGRILGAFDEDMANAAKASLERDGDNRVPCEVIVGVGVNEVKEREVLLADGRTIPYGISVWAAGIGPLPLTLDTINRIPEQKTAQDENTVPRGGRGRLLTDGWLRVRGAPDIFALGDCAIMDTQPLPATAQVASQQATFLARLLSGDYDVSEPVPTVVGPNIRASDKFFPIYNKFVDAQVWTHPEGDVARQEVNEGAPFKYAKPFQFLNLGILAYVGNDRGIAQLQVNKTPVKSKGVAGWLLWRSIYLSKQVSWRNRALVAADWVKARIFGRDITRL</sequence>
<comment type="catalytic activity">
    <reaction evidence="8">
        <text>a quinone + NADH + H(+) = a quinol + NAD(+)</text>
        <dbReference type="Rhea" id="RHEA:46160"/>
        <dbReference type="ChEBI" id="CHEBI:15378"/>
        <dbReference type="ChEBI" id="CHEBI:24646"/>
        <dbReference type="ChEBI" id="CHEBI:57540"/>
        <dbReference type="ChEBI" id="CHEBI:57945"/>
        <dbReference type="ChEBI" id="CHEBI:132124"/>
        <dbReference type="EC" id="1.6.5.9"/>
    </reaction>
</comment>
<evidence type="ECO:0000313" key="13">
    <source>
        <dbReference type="EMBL" id="CAD9267205.1"/>
    </source>
</evidence>
<evidence type="ECO:0000256" key="9">
    <source>
        <dbReference type="ARBA" id="ARBA00049010"/>
    </source>
</evidence>
<protein>
    <recommendedName>
        <fullName evidence="2">NADH:ubiquinone reductase (non-electrogenic)</fullName>
        <ecNumber evidence="2">1.6.5.9</ecNumber>
    </recommendedName>
</protein>
<dbReference type="InterPro" id="IPR036188">
    <property type="entry name" value="FAD/NAD-bd_sf"/>
</dbReference>
<accession>A0A7S1UIM8</accession>
<dbReference type="EMBL" id="HBGJ01040681">
    <property type="protein sequence ID" value="CAD9267205.1"/>
    <property type="molecule type" value="Transcribed_RNA"/>
</dbReference>
<organism evidence="13">
    <name type="scientific">Phaeomonas parva</name>
    <dbReference type="NCBI Taxonomy" id="124430"/>
    <lineage>
        <taxon>Eukaryota</taxon>
        <taxon>Sar</taxon>
        <taxon>Stramenopiles</taxon>
        <taxon>Ochrophyta</taxon>
        <taxon>Pinguiophyceae</taxon>
        <taxon>Pinguiochrysidales</taxon>
        <taxon>Pinguiochrysidaceae</taxon>
        <taxon>Phaeomonas</taxon>
    </lineage>
</organism>
<dbReference type="PRINTS" id="PR00368">
    <property type="entry name" value="FADPNR"/>
</dbReference>
<evidence type="ECO:0000256" key="3">
    <source>
        <dbReference type="ARBA" id="ARBA00022630"/>
    </source>
</evidence>
<keyword evidence="4" id="KW-0274">FAD</keyword>
<keyword evidence="3" id="KW-0285">Flavoprotein</keyword>
<evidence type="ECO:0000256" key="6">
    <source>
        <dbReference type="ARBA" id="ARBA00023002"/>
    </source>
</evidence>
<feature type="domain" description="External alternative NADH-ubiquinone oxidoreductase-like C-terminal" evidence="12">
    <location>
        <begin position="557"/>
        <end position="620"/>
    </location>
</feature>
<evidence type="ECO:0000259" key="12">
    <source>
        <dbReference type="Pfam" id="PF22366"/>
    </source>
</evidence>
<evidence type="ECO:0000256" key="1">
    <source>
        <dbReference type="ARBA" id="ARBA00005272"/>
    </source>
</evidence>
<dbReference type="PANTHER" id="PTHR43706:SF47">
    <property type="entry name" value="EXTERNAL NADH-UBIQUINONE OXIDOREDUCTASE 1, MITOCHONDRIAL-RELATED"/>
    <property type="match status" value="1"/>
</dbReference>
<evidence type="ECO:0000256" key="5">
    <source>
        <dbReference type="ARBA" id="ARBA00022946"/>
    </source>
</evidence>
<dbReference type="Gene3D" id="3.50.50.100">
    <property type="match status" value="1"/>
</dbReference>
<dbReference type="PANTHER" id="PTHR43706">
    <property type="entry name" value="NADH DEHYDROGENASE"/>
    <property type="match status" value="1"/>
</dbReference>
<dbReference type="SUPFAM" id="SSF51905">
    <property type="entry name" value="FAD/NAD(P)-binding domain"/>
    <property type="match status" value="2"/>
</dbReference>
<proteinExistence type="inferred from homology"/>
<dbReference type="InterPro" id="IPR045024">
    <property type="entry name" value="NDH-2"/>
</dbReference>
<feature type="chain" id="PRO_5031041466" description="NADH:ubiquinone reductase (non-electrogenic)" evidence="10">
    <location>
        <begin position="22"/>
        <end position="624"/>
    </location>
</feature>
<dbReference type="EC" id="1.6.5.9" evidence="2"/>
<comment type="similarity">
    <text evidence="1">Belongs to the NADH dehydrogenase family.</text>
</comment>
<comment type="catalytic activity">
    <reaction evidence="9">
        <text>a ubiquinone + NADH + H(+) = a ubiquinol + NAD(+)</text>
        <dbReference type="Rhea" id="RHEA:23152"/>
        <dbReference type="Rhea" id="RHEA-COMP:9565"/>
        <dbReference type="Rhea" id="RHEA-COMP:9566"/>
        <dbReference type="ChEBI" id="CHEBI:15378"/>
        <dbReference type="ChEBI" id="CHEBI:16389"/>
        <dbReference type="ChEBI" id="CHEBI:17976"/>
        <dbReference type="ChEBI" id="CHEBI:57540"/>
        <dbReference type="ChEBI" id="CHEBI:57945"/>
    </reaction>
</comment>
<feature type="signal peptide" evidence="10">
    <location>
        <begin position="1"/>
        <end position="21"/>
    </location>
</feature>
<evidence type="ECO:0000256" key="7">
    <source>
        <dbReference type="ARBA" id="ARBA00023027"/>
    </source>
</evidence>
<keyword evidence="5" id="KW-0809">Transit peptide</keyword>
<name>A0A7S1UIM8_9STRA</name>
<dbReference type="Pfam" id="PF07992">
    <property type="entry name" value="Pyr_redox_2"/>
    <property type="match status" value="1"/>
</dbReference>
<dbReference type="GO" id="GO:0050136">
    <property type="term" value="F:NADH dehydrogenase (quinone) (non-electrogenic) activity"/>
    <property type="evidence" value="ECO:0007669"/>
    <property type="project" value="UniProtKB-EC"/>
</dbReference>
<evidence type="ECO:0000256" key="4">
    <source>
        <dbReference type="ARBA" id="ARBA00022827"/>
    </source>
</evidence>
<evidence type="ECO:0000256" key="10">
    <source>
        <dbReference type="SAM" id="SignalP"/>
    </source>
</evidence>
<reference evidence="13" key="1">
    <citation type="submission" date="2021-01" db="EMBL/GenBank/DDBJ databases">
        <authorList>
            <person name="Corre E."/>
            <person name="Pelletier E."/>
            <person name="Niang G."/>
            <person name="Scheremetjew M."/>
            <person name="Finn R."/>
            <person name="Kale V."/>
            <person name="Holt S."/>
            <person name="Cochrane G."/>
            <person name="Meng A."/>
            <person name="Brown T."/>
            <person name="Cohen L."/>
        </authorList>
    </citation>
    <scope>NUCLEOTIDE SEQUENCE</scope>
    <source>
        <strain evidence="13">CCMP2877</strain>
    </source>
</reference>